<dbReference type="InterPro" id="IPR001357">
    <property type="entry name" value="BRCT_dom"/>
</dbReference>
<feature type="region of interest" description="Disordered" evidence="2">
    <location>
        <begin position="153"/>
        <end position="177"/>
    </location>
</feature>
<sequence>MFVETDRQIGITPPRICTHIVAEYQNDDGHTPSRAVSQTPVTPSPHPNLYADVLAAKQDGKCLVHPRWLTACLSAMRRLPESDFLPGTQSQLPTNHPRTEERSPSAEPACKIPRTASSNLLGDVNRRLELVLGGTNKGIDYNQDTDALADAPVAPSKADVPNDGSRAKHTPPRDGLELDGEHAVTVSFLGETNGSGPRRLRRNARRIVYGPALPNGTGTPIANANRGAHPEDLQSGDAVVDRAQPGQSLMVRWQYEDAPPRSPIDGSNASSDLMTNHRSVRSPTPTNPGQGIVGIDHLASRDGSRRDLPPVLESNSTELSSTTTTTTSMQPPAANTNPRGTSVGTTVNGKSGELNEERPTKQPVISFSGLAADERDQYAAIVTELGGEVDNQLTLSEKTTHLIVHTPSEFSIPFFRFE</sequence>
<feature type="compositionally biased region" description="Polar residues" evidence="2">
    <location>
        <begin position="329"/>
        <end position="349"/>
    </location>
</feature>
<gene>
    <name evidence="4" type="ORF">ECPE_LOCUS11793</name>
</gene>
<protein>
    <submittedName>
        <fullName evidence="6">BRCT domain-containing protein</fullName>
    </submittedName>
</protein>
<feature type="domain" description="BRCT" evidence="3">
    <location>
        <begin position="362"/>
        <end position="418"/>
    </location>
</feature>
<name>A0A183AXV8_9TREM</name>
<feature type="compositionally biased region" description="Basic and acidic residues" evidence="2">
    <location>
        <begin position="298"/>
        <end position="308"/>
    </location>
</feature>
<dbReference type="Pfam" id="PF00533">
    <property type="entry name" value="BRCT"/>
    <property type="match status" value="1"/>
</dbReference>
<dbReference type="WBParaSite" id="ECPE_0001182801-mRNA-1">
    <property type="protein sequence ID" value="ECPE_0001182801-mRNA-1"/>
    <property type="gene ID" value="ECPE_0001182801"/>
</dbReference>
<feature type="compositionally biased region" description="Polar residues" evidence="2">
    <location>
        <begin position="265"/>
        <end position="289"/>
    </location>
</feature>
<dbReference type="PANTHER" id="PTHR13561">
    <property type="entry name" value="DNA REPLICATION REGULATOR DPB11-RELATED"/>
    <property type="match status" value="1"/>
</dbReference>
<evidence type="ECO:0000313" key="6">
    <source>
        <dbReference type="WBParaSite" id="ECPE_0001182801-mRNA-1"/>
    </source>
</evidence>
<accession>A0A183AXV8</accession>
<dbReference type="InterPro" id="IPR036420">
    <property type="entry name" value="BRCT_dom_sf"/>
</dbReference>
<reference evidence="6" key="1">
    <citation type="submission" date="2016-06" db="UniProtKB">
        <authorList>
            <consortium name="WormBaseParasite"/>
        </authorList>
    </citation>
    <scope>IDENTIFICATION</scope>
</reference>
<keyword evidence="5" id="KW-1185">Reference proteome</keyword>
<dbReference type="OrthoDB" id="10667916at2759"/>
<evidence type="ECO:0000313" key="4">
    <source>
        <dbReference type="EMBL" id="VDP88967.1"/>
    </source>
</evidence>
<dbReference type="Proteomes" id="UP000272942">
    <property type="component" value="Unassembled WGS sequence"/>
</dbReference>
<feature type="domain" description="BRCT" evidence="3">
    <location>
        <begin position="63"/>
        <end position="86"/>
    </location>
</feature>
<feature type="region of interest" description="Disordered" evidence="2">
    <location>
        <begin position="83"/>
        <end position="114"/>
    </location>
</feature>
<dbReference type="SUPFAM" id="SSF52113">
    <property type="entry name" value="BRCT domain"/>
    <property type="match status" value="2"/>
</dbReference>
<dbReference type="GO" id="GO:0007095">
    <property type="term" value="P:mitotic G2 DNA damage checkpoint signaling"/>
    <property type="evidence" value="ECO:0007669"/>
    <property type="project" value="TreeGrafter"/>
</dbReference>
<keyword evidence="1" id="KW-0677">Repeat</keyword>
<dbReference type="GO" id="GO:0033314">
    <property type="term" value="P:mitotic DNA replication checkpoint signaling"/>
    <property type="evidence" value="ECO:0007669"/>
    <property type="project" value="TreeGrafter"/>
</dbReference>
<feature type="region of interest" description="Disordered" evidence="2">
    <location>
        <begin position="257"/>
        <end position="359"/>
    </location>
</feature>
<organism evidence="6">
    <name type="scientific">Echinostoma caproni</name>
    <dbReference type="NCBI Taxonomy" id="27848"/>
    <lineage>
        <taxon>Eukaryota</taxon>
        <taxon>Metazoa</taxon>
        <taxon>Spiralia</taxon>
        <taxon>Lophotrochozoa</taxon>
        <taxon>Platyhelminthes</taxon>
        <taxon>Trematoda</taxon>
        <taxon>Digenea</taxon>
        <taxon>Plagiorchiida</taxon>
        <taxon>Echinostomata</taxon>
        <taxon>Echinostomatoidea</taxon>
        <taxon>Echinostomatidae</taxon>
        <taxon>Echinostoma</taxon>
    </lineage>
</organism>
<evidence type="ECO:0000256" key="1">
    <source>
        <dbReference type="ARBA" id="ARBA00022737"/>
    </source>
</evidence>
<dbReference type="AlphaFoldDB" id="A0A183AXV8"/>
<feature type="compositionally biased region" description="Polar residues" evidence="2">
    <location>
        <begin position="87"/>
        <end position="96"/>
    </location>
</feature>
<dbReference type="EMBL" id="UZAN01051536">
    <property type="protein sequence ID" value="VDP88967.1"/>
    <property type="molecule type" value="Genomic_DNA"/>
</dbReference>
<dbReference type="PROSITE" id="PS50172">
    <property type="entry name" value="BRCT"/>
    <property type="match status" value="2"/>
</dbReference>
<dbReference type="Gene3D" id="3.40.50.10190">
    <property type="entry name" value="BRCT domain"/>
    <property type="match status" value="2"/>
</dbReference>
<dbReference type="PANTHER" id="PTHR13561:SF20">
    <property type="entry name" value="DNA TOPOISOMERASE 2-BINDING PROTEIN 1"/>
    <property type="match status" value="1"/>
</dbReference>
<reference evidence="4 5" key="2">
    <citation type="submission" date="2018-11" db="EMBL/GenBank/DDBJ databases">
        <authorList>
            <consortium name="Pathogen Informatics"/>
        </authorList>
    </citation>
    <scope>NUCLEOTIDE SEQUENCE [LARGE SCALE GENOMIC DNA]</scope>
    <source>
        <strain evidence="4 5">Egypt</strain>
    </source>
</reference>
<dbReference type="GO" id="GO:0006270">
    <property type="term" value="P:DNA replication initiation"/>
    <property type="evidence" value="ECO:0007669"/>
    <property type="project" value="TreeGrafter"/>
</dbReference>
<evidence type="ECO:0000313" key="5">
    <source>
        <dbReference type="Proteomes" id="UP000272942"/>
    </source>
</evidence>
<evidence type="ECO:0000256" key="2">
    <source>
        <dbReference type="SAM" id="MobiDB-lite"/>
    </source>
</evidence>
<feature type="compositionally biased region" description="Low complexity" evidence="2">
    <location>
        <begin position="312"/>
        <end position="328"/>
    </location>
</feature>
<evidence type="ECO:0000259" key="3">
    <source>
        <dbReference type="PROSITE" id="PS50172"/>
    </source>
</evidence>
<proteinExistence type="predicted"/>